<feature type="compositionally biased region" description="Acidic residues" evidence="7">
    <location>
        <begin position="286"/>
        <end position="297"/>
    </location>
</feature>
<evidence type="ECO:0000256" key="5">
    <source>
        <dbReference type="ARBA" id="ARBA00023274"/>
    </source>
</evidence>
<feature type="compositionally biased region" description="Basic and acidic residues" evidence="7">
    <location>
        <begin position="88"/>
        <end position="97"/>
    </location>
</feature>
<dbReference type="GO" id="GO:0006364">
    <property type="term" value="P:rRNA processing"/>
    <property type="evidence" value="ECO:0007669"/>
    <property type="project" value="UniProtKB-KW"/>
</dbReference>
<dbReference type="Proteomes" id="UP001497623">
    <property type="component" value="Unassembled WGS sequence"/>
</dbReference>
<dbReference type="PANTHER" id="PTHR17039:SF0">
    <property type="entry name" value="U3 SMALL NUCLEOLAR RIBONUCLEOPROTEIN PROTEIN MPP10"/>
    <property type="match status" value="1"/>
</dbReference>
<feature type="region of interest" description="Disordered" evidence="7">
    <location>
        <begin position="34"/>
        <end position="179"/>
    </location>
</feature>
<feature type="compositionally biased region" description="Acidic residues" evidence="7">
    <location>
        <begin position="104"/>
        <end position="147"/>
    </location>
</feature>
<reference evidence="8 9" key="1">
    <citation type="submission" date="2024-05" db="EMBL/GenBank/DDBJ databases">
        <authorList>
            <person name="Wallberg A."/>
        </authorList>
    </citation>
    <scope>NUCLEOTIDE SEQUENCE [LARGE SCALE GENOMIC DNA]</scope>
</reference>
<evidence type="ECO:0000256" key="6">
    <source>
        <dbReference type="ARBA" id="ARBA00029455"/>
    </source>
</evidence>
<feature type="non-terminal residue" evidence="8">
    <location>
        <position position="1"/>
    </location>
</feature>
<accession>A0AAV2SHR2</accession>
<feature type="non-terminal residue" evidence="8">
    <location>
        <position position="367"/>
    </location>
</feature>
<keyword evidence="4" id="KW-0539">Nucleus</keyword>
<name>A0AAV2SHR2_MEGNR</name>
<dbReference type="Pfam" id="PF04006">
    <property type="entry name" value="Mpp10"/>
    <property type="match status" value="1"/>
</dbReference>
<sequence>QNNILLAAPDDLTSLNDVNLPYCVVKLNSRVKYDSLNNNIKDGDPSGKEGEDDTASEMDDDEEDKKEEEEEGDDMEDDEGEEDDIDMDLDKKQKKPQDSLLNGDEFEELDSSDFDEDNFDDIAPEGQEDDDDEDEENENEDDDSIGDDDNRKDDYDEEEDDDDDEEEINDMKKSLEKDKSKMDILKKPDKFKSTNVDDEFFNLRESEWVADNDILGEELEGNFDDIDFMEDLTDEEEDAGAAMYNTFFDSIDKKKNRNKKTNEENKPQIEHVNVKPGDKEIKDEDSKEESDDEDIEEGVTKLLGGNKKETKSSFEREQEKERRIIESLEEEQMSEKPWFLKGEVQNQDRPENSTLEEHLEYDIAAKQ</sequence>
<feature type="region of interest" description="Disordered" evidence="7">
    <location>
        <begin position="252"/>
        <end position="367"/>
    </location>
</feature>
<keyword evidence="3" id="KW-0698">rRNA processing</keyword>
<dbReference type="GO" id="GO:0034457">
    <property type="term" value="C:Mpp10 complex"/>
    <property type="evidence" value="ECO:0007669"/>
    <property type="project" value="InterPro"/>
</dbReference>
<evidence type="ECO:0000256" key="1">
    <source>
        <dbReference type="ARBA" id="ARBA00004604"/>
    </source>
</evidence>
<organism evidence="8 9">
    <name type="scientific">Meganyctiphanes norvegica</name>
    <name type="common">Northern krill</name>
    <name type="synonym">Thysanopoda norvegica</name>
    <dbReference type="NCBI Taxonomy" id="48144"/>
    <lineage>
        <taxon>Eukaryota</taxon>
        <taxon>Metazoa</taxon>
        <taxon>Ecdysozoa</taxon>
        <taxon>Arthropoda</taxon>
        <taxon>Crustacea</taxon>
        <taxon>Multicrustacea</taxon>
        <taxon>Malacostraca</taxon>
        <taxon>Eumalacostraca</taxon>
        <taxon>Eucarida</taxon>
        <taxon>Euphausiacea</taxon>
        <taxon>Euphausiidae</taxon>
        <taxon>Meganyctiphanes</taxon>
    </lineage>
</organism>
<feature type="compositionally biased region" description="Basic and acidic residues" evidence="7">
    <location>
        <begin position="260"/>
        <end position="285"/>
    </location>
</feature>
<dbReference type="GO" id="GO:0032040">
    <property type="term" value="C:small-subunit processome"/>
    <property type="evidence" value="ECO:0007669"/>
    <property type="project" value="TreeGrafter"/>
</dbReference>
<feature type="compositionally biased region" description="Basic and acidic residues" evidence="7">
    <location>
        <begin position="169"/>
        <end position="179"/>
    </location>
</feature>
<evidence type="ECO:0000256" key="4">
    <source>
        <dbReference type="ARBA" id="ARBA00023242"/>
    </source>
</evidence>
<comment type="similarity">
    <text evidence="6">Belongs to the MPP10 family.</text>
</comment>
<evidence type="ECO:0000313" key="8">
    <source>
        <dbReference type="EMBL" id="CAL4202846.1"/>
    </source>
</evidence>
<evidence type="ECO:0000313" key="9">
    <source>
        <dbReference type="Proteomes" id="UP001497623"/>
    </source>
</evidence>
<feature type="compositionally biased region" description="Basic and acidic residues" evidence="7">
    <location>
        <begin position="346"/>
        <end position="367"/>
    </location>
</feature>
<feature type="compositionally biased region" description="Acidic residues" evidence="7">
    <location>
        <begin position="155"/>
        <end position="168"/>
    </location>
</feature>
<comment type="caution">
    <text evidence="8">The sequence shown here is derived from an EMBL/GenBank/DDBJ whole genome shotgun (WGS) entry which is preliminary data.</text>
</comment>
<evidence type="ECO:0000256" key="3">
    <source>
        <dbReference type="ARBA" id="ARBA00022552"/>
    </source>
</evidence>
<evidence type="ECO:0000256" key="2">
    <source>
        <dbReference type="ARBA" id="ARBA00022517"/>
    </source>
</evidence>
<feature type="compositionally biased region" description="Basic and acidic residues" evidence="7">
    <location>
        <begin position="306"/>
        <end position="326"/>
    </location>
</feature>
<proteinExistence type="inferred from homology"/>
<dbReference type="PANTHER" id="PTHR17039">
    <property type="entry name" value="U3 SMALL NUCLEOLAR RIBONUCLEOPROTEIN PROTEIN MPP10"/>
    <property type="match status" value="1"/>
</dbReference>
<feature type="compositionally biased region" description="Acidic residues" evidence="7">
    <location>
        <begin position="50"/>
        <end position="87"/>
    </location>
</feature>
<comment type="subcellular location">
    <subcellularLocation>
        <location evidence="1">Nucleus</location>
        <location evidence="1">Nucleolus</location>
    </subcellularLocation>
</comment>
<evidence type="ECO:0000256" key="7">
    <source>
        <dbReference type="SAM" id="MobiDB-lite"/>
    </source>
</evidence>
<gene>
    <name evidence="8" type="ORF">MNOR_LOCUS37719</name>
</gene>
<dbReference type="EMBL" id="CAXKWB010078600">
    <property type="protein sequence ID" value="CAL4202846.1"/>
    <property type="molecule type" value="Genomic_DNA"/>
</dbReference>
<protein>
    <submittedName>
        <fullName evidence="8">Uncharacterized protein</fullName>
    </submittedName>
</protein>
<keyword evidence="2" id="KW-0690">Ribosome biogenesis</keyword>
<dbReference type="AlphaFoldDB" id="A0AAV2SHR2"/>
<dbReference type="InterPro" id="IPR012173">
    <property type="entry name" value="Mpp10"/>
</dbReference>
<keyword evidence="5" id="KW-0687">Ribonucleoprotein</keyword>
<keyword evidence="9" id="KW-1185">Reference proteome</keyword>
<dbReference type="GO" id="GO:0005732">
    <property type="term" value="C:sno(s)RNA-containing ribonucleoprotein complex"/>
    <property type="evidence" value="ECO:0007669"/>
    <property type="project" value="InterPro"/>
</dbReference>